<keyword evidence="1" id="KW-1133">Transmembrane helix</keyword>
<dbReference type="Proteomes" id="UP000240493">
    <property type="component" value="Unassembled WGS sequence"/>
</dbReference>
<evidence type="ECO:0000313" key="3">
    <source>
        <dbReference type="Proteomes" id="UP000240493"/>
    </source>
</evidence>
<evidence type="ECO:0000313" key="2">
    <source>
        <dbReference type="EMBL" id="PTB45074.1"/>
    </source>
</evidence>
<dbReference type="EMBL" id="KZ679257">
    <property type="protein sequence ID" value="PTB45074.1"/>
    <property type="molecule type" value="Genomic_DNA"/>
</dbReference>
<name>A0A2T3ZJT8_TRIA4</name>
<accession>A0A2T3ZJT8</accession>
<keyword evidence="1" id="KW-0472">Membrane</keyword>
<protein>
    <submittedName>
        <fullName evidence="2">Uncharacterized protein</fullName>
    </submittedName>
</protein>
<organism evidence="2 3">
    <name type="scientific">Trichoderma asperellum (strain ATCC 204424 / CBS 433.97 / NBRC 101777)</name>
    <dbReference type="NCBI Taxonomy" id="1042311"/>
    <lineage>
        <taxon>Eukaryota</taxon>
        <taxon>Fungi</taxon>
        <taxon>Dikarya</taxon>
        <taxon>Ascomycota</taxon>
        <taxon>Pezizomycotina</taxon>
        <taxon>Sordariomycetes</taxon>
        <taxon>Hypocreomycetidae</taxon>
        <taxon>Hypocreales</taxon>
        <taxon>Hypocreaceae</taxon>
        <taxon>Trichoderma</taxon>
    </lineage>
</organism>
<evidence type="ECO:0000256" key="1">
    <source>
        <dbReference type="SAM" id="Phobius"/>
    </source>
</evidence>
<gene>
    <name evidence="2" type="ORF">M441DRAFT_305497</name>
</gene>
<reference evidence="2 3" key="1">
    <citation type="submission" date="2016-07" db="EMBL/GenBank/DDBJ databases">
        <title>Multiple horizontal gene transfer events from other fungi enriched the ability of initially mycotrophic Trichoderma (Ascomycota) to feed on dead plant biomass.</title>
        <authorList>
            <consortium name="DOE Joint Genome Institute"/>
            <person name="Aerts A."/>
            <person name="Atanasova L."/>
            <person name="Chenthamara K."/>
            <person name="Zhang J."/>
            <person name="Grujic M."/>
            <person name="Henrissat B."/>
            <person name="Kuo A."/>
            <person name="Salamov A."/>
            <person name="Lipzen A."/>
            <person name="Labutti K."/>
            <person name="Barry K."/>
            <person name="Miao Y."/>
            <person name="Rahimi M.J."/>
            <person name="Shen Q."/>
            <person name="Grigoriev I.V."/>
            <person name="Kubicek C.P."/>
            <person name="Druzhinina I.S."/>
        </authorList>
    </citation>
    <scope>NUCLEOTIDE SEQUENCE [LARGE SCALE GENOMIC DNA]</scope>
    <source>
        <strain evidence="2 3">CBS 433.97</strain>
    </source>
</reference>
<keyword evidence="1" id="KW-0812">Transmembrane</keyword>
<feature type="transmembrane region" description="Helical" evidence="1">
    <location>
        <begin position="20"/>
        <end position="40"/>
    </location>
</feature>
<dbReference type="AlphaFoldDB" id="A0A2T3ZJT8"/>
<proteinExistence type="predicted"/>
<sequence length="58" mass="6518">MSKGLDTFCGYQLDLALADWPIAALSRLFFFSLPLSFLACDRPAQAHTALFFFFLLPT</sequence>
<keyword evidence="3" id="KW-1185">Reference proteome</keyword>